<accession>A0AAE9NRM9</accession>
<dbReference type="EMBL" id="CP090065">
    <property type="protein sequence ID" value="UVO09334.1"/>
    <property type="molecule type" value="Genomic_DNA"/>
</dbReference>
<gene>
    <name evidence="1" type="ORF">LW347_04995</name>
</gene>
<name>A0AAE9NRM9_9GAMM</name>
<dbReference type="Proteomes" id="UP001059272">
    <property type="component" value="Chromosome"/>
</dbReference>
<protein>
    <submittedName>
        <fullName evidence="1">Uncharacterized protein</fullName>
    </submittedName>
</protein>
<sequence length="88" mass="9557">MKVKELQAILAACDQDSVVLIAGFETTASLYVAEADLVIPCNSVSKSEGAMSGNRNISVEGEPSIWIGWNNDYRTKTFLDAVANPEEY</sequence>
<evidence type="ECO:0000313" key="2">
    <source>
        <dbReference type="Proteomes" id="UP001059272"/>
    </source>
</evidence>
<organism evidence="1 2">
    <name type="scientific">Pectobacterium polonicum</name>
    <dbReference type="NCBI Taxonomy" id="2485124"/>
    <lineage>
        <taxon>Bacteria</taxon>
        <taxon>Pseudomonadati</taxon>
        <taxon>Pseudomonadota</taxon>
        <taxon>Gammaproteobacteria</taxon>
        <taxon>Enterobacterales</taxon>
        <taxon>Pectobacteriaceae</taxon>
        <taxon>Pectobacterium</taxon>
    </lineage>
</organism>
<evidence type="ECO:0000313" key="1">
    <source>
        <dbReference type="EMBL" id="UVO09334.1"/>
    </source>
</evidence>
<dbReference type="RefSeq" id="WP_258884404.1">
    <property type="nucleotide sequence ID" value="NZ_CP090065.1"/>
</dbReference>
<dbReference type="AlphaFoldDB" id="A0AAE9NRM9"/>
<reference evidence="1" key="1">
    <citation type="submission" date="2021-12" db="EMBL/GenBank/DDBJ databases">
        <title>Genome sequence of novel Pectobacterium sp. causing blackleg.</title>
        <authorList>
            <person name="Wang J."/>
        </authorList>
    </citation>
    <scope>NUCLEOTIDE SEQUENCE</scope>
    <source>
        <strain evidence="1">BY21311</strain>
    </source>
</reference>
<dbReference type="KEGG" id="ppoo:LW347_04995"/>
<proteinExistence type="predicted"/>